<organism evidence="1 2">
    <name type="scientific">Sphingobium phenoxybenzoativorans</name>
    <dbReference type="NCBI Taxonomy" id="1592790"/>
    <lineage>
        <taxon>Bacteria</taxon>
        <taxon>Pseudomonadati</taxon>
        <taxon>Pseudomonadota</taxon>
        <taxon>Alphaproteobacteria</taxon>
        <taxon>Sphingomonadales</taxon>
        <taxon>Sphingomonadaceae</taxon>
        <taxon>Sphingobium</taxon>
    </lineage>
</organism>
<dbReference type="RefSeq" id="WP_212608870.1">
    <property type="nucleotide sequence ID" value="NZ_CP073910.1"/>
</dbReference>
<dbReference type="Proteomes" id="UP000681425">
    <property type="component" value="Chromosome"/>
</dbReference>
<proteinExistence type="predicted"/>
<gene>
    <name evidence="1" type="ORF">KFK14_19610</name>
</gene>
<keyword evidence="2" id="KW-1185">Reference proteome</keyword>
<name>A0A975K5J0_9SPHN</name>
<sequence>MSTSDDFPEILTPHQIRFEIDFAIGQMSRGALREWAGKNELKSAAARQYIVDRIAVRFERLQVRRAAPLPHPTDRSKQPE</sequence>
<accession>A0A975K5J0</accession>
<evidence type="ECO:0000313" key="1">
    <source>
        <dbReference type="EMBL" id="QUT05180.1"/>
    </source>
</evidence>
<reference evidence="1" key="1">
    <citation type="submission" date="2021-04" db="EMBL/GenBank/DDBJ databases">
        <title>Isolation of p-tert-butylphenol degrading bacteria Sphingobium phenoxybenzoativorans Tas13 from active sludge.</title>
        <authorList>
            <person name="Li Y."/>
        </authorList>
    </citation>
    <scope>NUCLEOTIDE SEQUENCE</scope>
    <source>
        <strain evidence="1">Tas13</strain>
    </source>
</reference>
<protein>
    <submittedName>
        <fullName evidence="1">Uncharacterized protein</fullName>
    </submittedName>
</protein>
<evidence type="ECO:0000313" key="2">
    <source>
        <dbReference type="Proteomes" id="UP000681425"/>
    </source>
</evidence>
<dbReference type="KEGG" id="spph:KFK14_19610"/>
<dbReference type="EMBL" id="CP073910">
    <property type="protein sequence ID" value="QUT05180.1"/>
    <property type="molecule type" value="Genomic_DNA"/>
</dbReference>
<dbReference type="AlphaFoldDB" id="A0A975K5J0"/>